<dbReference type="PaxDb" id="2850-Phatr10724"/>
<dbReference type="SUPFAM" id="SSF54495">
    <property type="entry name" value="UBC-like"/>
    <property type="match status" value="1"/>
</dbReference>
<evidence type="ECO:0000313" key="3">
    <source>
        <dbReference type="Proteomes" id="UP000000759"/>
    </source>
</evidence>
<protein>
    <recommendedName>
        <fullName evidence="1">UBC core domain-containing protein</fullName>
    </recommendedName>
</protein>
<proteinExistence type="predicted"/>
<dbReference type="Proteomes" id="UP000000759">
    <property type="component" value="Chromosome 4"/>
</dbReference>
<keyword evidence="3" id="KW-1185">Reference proteome</keyword>
<dbReference type="HOGENOM" id="CLU_1009949_0_0_1"/>
<gene>
    <name evidence="2" type="ORF">PHATRDRAFT_10724</name>
</gene>
<dbReference type="EMBL" id="CM000607">
    <property type="protein sequence ID" value="EEC50034.1"/>
    <property type="molecule type" value="Genomic_DNA"/>
</dbReference>
<dbReference type="InterPro" id="IPR050113">
    <property type="entry name" value="Ub_conjugating_enzyme"/>
</dbReference>
<name>B7FUS1_PHATC</name>
<dbReference type="InterPro" id="IPR000608">
    <property type="entry name" value="UBC"/>
</dbReference>
<dbReference type="PANTHER" id="PTHR24067">
    <property type="entry name" value="UBIQUITIN-CONJUGATING ENZYME E2"/>
    <property type="match status" value="1"/>
</dbReference>
<evidence type="ECO:0000313" key="2">
    <source>
        <dbReference type="EMBL" id="EEC50034.1"/>
    </source>
</evidence>
<dbReference type="RefSeq" id="XP_002178369.1">
    <property type="nucleotide sequence ID" value="XM_002178333.1"/>
</dbReference>
<dbReference type="eggNOG" id="KOG0427">
    <property type="taxonomic scope" value="Eukaryota"/>
</dbReference>
<dbReference type="FunCoup" id="B7FUS1">
    <property type="interactions" value="203"/>
</dbReference>
<dbReference type="AlphaFoldDB" id="B7FUS1"/>
<feature type="domain" description="UBC core" evidence="1">
    <location>
        <begin position="25"/>
        <end position="169"/>
    </location>
</feature>
<sequence>MKRTTLPKRSPAADAHLQAKLKSTSPNYRIQRELKAFLSDPPSNLSVKVGKNLRVWIVSIEGAKGTVYEGEIFKLRISFPPQYPTVPPSVYFLPPSIPVHEHVYTNGDICLSLLGKDWRPTMTAQSIAVSILSILSSAQSKSLPMDNARHAQNKPGEYQKDWVYHDDNC</sequence>
<dbReference type="SMART" id="SM00212">
    <property type="entry name" value="UBCc"/>
    <property type="match status" value="1"/>
</dbReference>
<evidence type="ECO:0000259" key="1">
    <source>
        <dbReference type="PROSITE" id="PS50127"/>
    </source>
</evidence>
<reference evidence="2 3" key="1">
    <citation type="journal article" date="2008" name="Nature">
        <title>The Phaeodactylum genome reveals the evolutionary history of diatom genomes.</title>
        <authorList>
            <person name="Bowler C."/>
            <person name="Allen A.E."/>
            <person name="Badger J.H."/>
            <person name="Grimwood J."/>
            <person name="Jabbari K."/>
            <person name="Kuo A."/>
            <person name="Maheswari U."/>
            <person name="Martens C."/>
            <person name="Maumus F."/>
            <person name="Otillar R.P."/>
            <person name="Rayko E."/>
            <person name="Salamov A."/>
            <person name="Vandepoele K."/>
            <person name="Beszteri B."/>
            <person name="Gruber A."/>
            <person name="Heijde M."/>
            <person name="Katinka M."/>
            <person name="Mock T."/>
            <person name="Valentin K."/>
            <person name="Verret F."/>
            <person name="Berges J.A."/>
            <person name="Brownlee C."/>
            <person name="Cadoret J.P."/>
            <person name="Chiovitti A."/>
            <person name="Choi C.J."/>
            <person name="Coesel S."/>
            <person name="De Martino A."/>
            <person name="Detter J.C."/>
            <person name="Durkin C."/>
            <person name="Falciatore A."/>
            <person name="Fournet J."/>
            <person name="Haruta M."/>
            <person name="Huysman M.J."/>
            <person name="Jenkins B.D."/>
            <person name="Jiroutova K."/>
            <person name="Jorgensen R.E."/>
            <person name="Joubert Y."/>
            <person name="Kaplan A."/>
            <person name="Kroger N."/>
            <person name="Kroth P.G."/>
            <person name="La Roche J."/>
            <person name="Lindquist E."/>
            <person name="Lommer M."/>
            <person name="Martin-Jezequel V."/>
            <person name="Lopez P.J."/>
            <person name="Lucas S."/>
            <person name="Mangogna M."/>
            <person name="McGinnis K."/>
            <person name="Medlin L.K."/>
            <person name="Montsant A."/>
            <person name="Oudot-Le Secq M.P."/>
            <person name="Napoli C."/>
            <person name="Obornik M."/>
            <person name="Parker M.S."/>
            <person name="Petit J.L."/>
            <person name="Porcel B.M."/>
            <person name="Poulsen N."/>
            <person name="Robison M."/>
            <person name="Rychlewski L."/>
            <person name="Rynearson T.A."/>
            <person name="Schmutz J."/>
            <person name="Shapiro H."/>
            <person name="Siaut M."/>
            <person name="Stanley M."/>
            <person name="Sussman M.R."/>
            <person name="Taylor A.R."/>
            <person name="Vardi A."/>
            <person name="von Dassow P."/>
            <person name="Vyverman W."/>
            <person name="Willis A."/>
            <person name="Wyrwicz L.S."/>
            <person name="Rokhsar D.S."/>
            <person name="Weissenbach J."/>
            <person name="Armbrust E.V."/>
            <person name="Green B.R."/>
            <person name="Van de Peer Y."/>
            <person name="Grigoriev I.V."/>
        </authorList>
    </citation>
    <scope>NUCLEOTIDE SEQUENCE [LARGE SCALE GENOMIC DNA]</scope>
    <source>
        <strain evidence="2 3">CCAP 1055/1</strain>
    </source>
</reference>
<dbReference type="KEGG" id="pti:PHATRDRAFT_10724"/>
<dbReference type="Gene3D" id="3.10.110.10">
    <property type="entry name" value="Ubiquitin Conjugating Enzyme"/>
    <property type="match status" value="1"/>
</dbReference>
<dbReference type="OrthoDB" id="1158011at2759"/>
<organism evidence="2 3">
    <name type="scientific">Phaeodactylum tricornutum (strain CCAP 1055/1)</name>
    <dbReference type="NCBI Taxonomy" id="556484"/>
    <lineage>
        <taxon>Eukaryota</taxon>
        <taxon>Sar</taxon>
        <taxon>Stramenopiles</taxon>
        <taxon>Ochrophyta</taxon>
        <taxon>Bacillariophyta</taxon>
        <taxon>Bacillariophyceae</taxon>
        <taxon>Bacillariophycidae</taxon>
        <taxon>Naviculales</taxon>
        <taxon>Phaeodactylaceae</taxon>
        <taxon>Phaeodactylum</taxon>
    </lineage>
</organism>
<reference evidence="3" key="2">
    <citation type="submission" date="2008-08" db="EMBL/GenBank/DDBJ databases">
        <authorList>
            <consortium name="Diatom Consortium"/>
            <person name="Grigoriev I."/>
            <person name="Grimwood J."/>
            <person name="Kuo A."/>
            <person name="Otillar R.P."/>
            <person name="Salamov A."/>
            <person name="Detter J.C."/>
            <person name="Lindquist E."/>
            <person name="Shapiro H."/>
            <person name="Lucas S."/>
            <person name="Glavina del Rio T."/>
            <person name="Pitluck S."/>
            <person name="Rokhsar D."/>
            <person name="Bowler C."/>
        </authorList>
    </citation>
    <scope>GENOME REANNOTATION</scope>
    <source>
        <strain evidence="3">CCAP 1055/1</strain>
    </source>
</reference>
<dbReference type="InterPro" id="IPR016135">
    <property type="entry name" value="UBQ-conjugating_enzyme/RWD"/>
</dbReference>
<dbReference type="Pfam" id="PF00179">
    <property type="entry name" value="UQ_con"/>
    <property type="match status" value="1"/>
</dbReference>
<dbReference type="PROSITE" id="PS50127">
    <property type="entry name" value="UBC_2"/>
    <property type="match status" value="1"/>
</dbReference>
<dbReference type="InParanoid" id="B7FUS1"/>
<dbReference type="STRING" id="556484.B7FUS1"/>
<accession>B7FUS1</accession>
<dbReference type="CDD" id="cd23808">
    <property type="entry name" value="UBCc_UBE2W"/>
    <property type="match status" value="1"/>
</dbReference>
<dbReference type="GeneID" id="7197636"/>